<dbReference type="Proteomes" id="UP000034090">
    <property type="component" value="Unassembled WGS sequence"/>
</dbReference>
<dbReference type="InterPro" id="IPR029044">
    <property type="entry name" value="Nucleotide-diphossugar_trans"/>
</dbReference>
<proteinExistence type="predicted"/>
<feature type="transmembrane region" description="Helical" evidence="1">
    <location>
        <begin position="638"/>
        <end position="657"/>
    </location>
</feature>
<feature type="domain" description="Glycosyltransferase 2-like" evidence="2">
    <location>
        <begin position="5"/>
        <end position="125"/>
    </location>
</feature>
<feature type="transmembrane region" description="Helical" evidence="1">
    <location>
        <begin position="475"/>
        <end position="498"/>
    </location>
</feature>
<evidence type="ECO:0000313" key="3">
    <source>
        <dbReference type="EMBL" id="KKS98468.1"/>
    </source>
</evidence>
<dbReference type="EMBL" id="LCFQ01000004">
    <property type="protein sequence ID" value="KKS98468.1"/>
    <property type="molecule type" value="Genomic_DNA"/>
</dbReference>
<keyword evidence="1" id="KW-0812">Transmembrane</keyword>
<name>A0A0G1GI47_9BACT</name>
<feature type="transmembrane region" description="Helical" evidence="1">
    <location>
        <begin position="264"/>
        <end position="282"/>
    </location>
</feature>
<dbReference type="InterPro" id="IPR001173">
    <property type="entry name" value="Glyco_trans_2-like"/>
</dbReference>
<protein>
    <recommendedName>
        <fullName evidence="2">Glycosyltransferase 2-like domain-containing protein</fullName>
    </recommendedName>
</protein>
<reference evidence="3 4" key="1">
    <citation type="journal article" date="2015" name="Nature">
        <title>rRNA introns, odd ribosomes, and small enigmatic genomes across a large radiation of phyla.</title>
        <authorList>
            <person name="Brown C.T."/>
            <person name="Hug L.A."/>
            <person name="Thomas B.C."/>
            <person name="Sharon I."/>
            <person name="Castelle C.J."/>
            <person name="Singh A."/>
            <person name="Wilkins M.J."/>
            <person name="Williams K.H."/>
            <person name="Banfield J.F."/>
        </authorList>
    </citation>
    <scope>NUCLEOTIDE SEQUENCE [LARGE SCALE GENOMIC DNA]</scope>
</reference>
<feature type="transmembrane region" description="Helical" evidence="1">
    <location>
        <begin position="612"/>
        <end position="631"/>
    </location>
</feature>
<dbReference type="STRING" id="1618578.UV74_C0004G0004"/>
<feature type="transmembrane region" description="Helical" evidence="1">
    <location>
        <begin position="573"/>
        <end position="592"/>
    </location>
</feature>
<dbReference type="Pfam" id="PF00535">
    <property type="entry name" value="Glycos_transf_2"/>
    <property type="match status" value="1"/>
</dbReference>
<feature type="transmembrane region" description="Helical" evidence="1">
    <location>
        <begin position="435"/>
        <end position="468"/>
    </location>
</feature>
<dbReference type="PANTHER" id="PTHR43179:SF7">
    <property type="entry name" value="RHAMNOSYLTRANSFERASE WBBL"/>
    <property type="match status" value="1"/>
</dbReference>
<comment type="caution">
    <text evidence="3">The sequence shown here is derived from an EMBL/GenBank/DDBJ whole genome shotgun (WGS) entry which is preliminary data.</text>
</comment>
<dbReference type="AlphaFoldDB" id="A0A0G1GI47"/>
<evidence type="ECO:0000259" key="2">
    <source>
        <dbReference type="Pfam" id="PF00535"/>
    </source>
</evidence>
<keyword evidence="1" id="KW-0472">Membrane</keyword>
<dbReference type="PANTHER" id="PTHR43179">
    <property type="entry name" value="RHAMNOSYLTRANSFERASE WBBL"/>
    <property type="match status" value="1"/>
</dbReference>
<dbReference type="SUPFAM" id="SSF53448">
    <property type="entry name" value="Nucleotide-diphospho-sugar transferases"/>
    <property type="match status" value="1"/>
</dbReference>
<feature type="transmembrane region" description="Helical" evidence="1">
    <location>
        <begin position="793"/>
        <end position="810"/>
    </location>
</feature>
<dbReference type="Gene3D" id="3.90.550.10">
    <property type="entry name" value="Spore Coat Polysaccharide Biosynthesis Protein SpsA, Chain A"/>
    <property type="match status" value="1"/>
</dbReference>
<evidence type="ECO:0000256" key="1">
    <source>
        <dbReference type="SAM" id="Phobius"/>
    </source>
</evidence>
<evidence type="ECO:0000313" key="4">
    <source>
        <dbReference type="Proteomes" id="UP000034090"/>
    </source>
</evidence>
<accession>A0A0G1GI47</accession>
<organism evidence="3 4">
    <name type="scientific">Candidatus Woesebacteria bacterium GW2011_GWB1_43_14</name>
    <dbReference type="NCBI Taxonomy" id="1618578"/>
    <lineage>
        <taxon>Bacteria</taxon>
        <taxon>Candidatus Woeseibacteriota</taxon>
    </lineage>
</organism>
<keyword evidence="1" id="KW-1133">Transmembrane helix</keyword>
<gene>
    <name evidence="3" type="ORF">UV74_C0004G0004</name>
</gene>
<feature type="transmembrane region" description="Helical" evidence="1">
    <location>
        <begin position="545"/>
        <end position="566"/>
    </location>
</feature>
<sequence>MIELSIVIVSFNTRKLTIESIRSIYGSKPKTKFEVIVVDNASSDGSVKEIKKLHFKDLRIIENKENLGFARANNQGIEVAKGEYVLLLNSDTKVQKGAVDELYNFAKNTDDAGVVGPRLLNPNKSVQPSVFRLPNIFSAIRQYIFGEEGLLDKYVPRGLLPTPVEAVVGAAFLITPKALKKVGRLDERYFFYFEDLDYCRGVRRTGLKVYYLPEAKVIHYHGASGKVGTSQGDQWKRLILSSKVYHGLLKYYLLTAIIRTGQKFGGIVPISLLLILIIPVFYQLTRFGYFPMQDDLQAFRIQQMDKCLDDFQIPCRWVPDAGYQYGYPQFNFYPPLPYYLGAVLHRVGLQYIDAVKALFILGYVLSAVVMYLLIKNLTDTWSGLIGALLYTYIPYKAVEVYVRGALNEFWAQIFFPLIFWSSYKLIKSGKTRYLIWLAVSLVMLATTHLLMAMVFAPIFIVWVLFWLGQNKWKNLLRLFAGGFLGFCLSAFFVLPVAFERKFVHVESLLSGYFDYRQHFVSLQKLFLSMEWGYGSSGFPNEKLNLSLGIIHWVVGLLIAPVLALVLYKKKKKLSILVFVFSILSLFTIFMMHLRSSFIWSRIPILAWLQFPWRILAISIFLLTLTVGLAICLSGKFKYILGISFVLIAFILYFPFFVPKDWLAISDSDKFSGINWEKQLTISIFDYLPIYATLPPWSKAPELPEVLEGEAQFLEYRKRSNFQTGIARVSGEALIRLPLFDFPGMVVQIDGQEVPHWNNDCRGQRYCLGLITFNLENGTHTILAKLYDTPIRRVGNIITLGGIGVLVFLVIKSRR</sequence>
<dbReference type="CDD" id="cd04186">
    <property type="entry name" value="GT_2_like_c"/>
    <property type="match status" value="1"/>
</dbReference>
<feature type="transmembrane region" description="Helical" evidence="1">
    <location>
        <begin position="354"/>
        <end position="374"/>
    </location>
</feature>